<dbReference type="PROSITE" id="PS50106">
    <property type="entry name" value="PDZ"/>
    <property type="match status" value="1"/>
</dbReference>
<keyword evidence="2" id="KW-0378">Hydrolase</keyword>
<keyword evidence="3" id="KW-0472">Membrane</keyword>
<dbReference type="PANTHER" id="PTHR43343:SF3">
    <property type="entry name" value="PROTEASE DO-LIKE 8, CHLOROPLASTIC"/>
    <property type="match status" value="1"/>
</dbReference>
<evidence type="ECO:0000313" key="6">
    <source>
        <dbReference type="Proteomes" id="UP000184114"/>
    </source>
</evidence>
<dbReference type="Proteomes" id="UP000184114">
    <property type="component" value="Unassembled WGS sequence"/>
</dbReference>
<gene>
    <name evidence="5" type="ORF">SAMN02745784_02826</name>
</gene>
<dbReference type="AlphaFoldDB" id="A0A1M4YZA5"/>
<dbReference type="GeneID" id="90996611"/>
<evidence type="ECO:0000256" key="3">
    <source>
        <dbReference type="SAM" id="Phobius"/>
    </source>
</evidence>
<evidence type="ECO:0000313" key="5">
    <source>
        <dbReference type="EMBL" id="SHF10656.1"/>
    </source>
</evidence>
<accession>A0A1M4YZA5</accession>
<evidence type="ECO:0000259" key="4">
    <source>
        <dbReference type="PROSITE" id="PS50106"/>
    </source>
</evidence>
<dbReference type="InterPro" id="IPR001478">
    <property type="entry name" value="PDZ"/>
</dbReference>
<evidence type="ECO:0000256" key="1">
    <source>
        <dbReference type="ARBA" id="ARBA00022670"/>
    </source>
</evidence>
<dbReference type="Pfam" id="PF13365">
    <property type="entry name" value="Trypsin_2"/>
    <property type="match status" value="1"/>
</dbReference>
<dbReference type="SUPFAM" id="SSF50494">
    <property type="entry name" value="Trypsin-like serine proteases"/>
    <property type="match status" value="1"/>
</dbReference>
<feature type="transmembrane region" description="Helical" evidence="3">
    <location>
        <begin position="21"/>
        <end position="45"/>
    </location>
</feature>
<keyword evidence="3" id="KW-0812">Transmembrane</keyword>
<dbReference type="Pfam" id="PF13180">
    <property type="entry name" value="PDZ_2"/>
    <property type="match status" value="1"/>
</dbReference>
<dbReference type="PRINTS" id="PR00834">
    <property type="entry name" value="PROTEASES2C"/>
</dbReference>
<name>A0A1M4YZA5_9FIRM</name>
<dbReference type="SUPFAM" id="SSF50156">
    <property type="entry name" value="PDZ domain-like"/>
    <property type="match status" value="1"/>
</dbReference>
<organism evidence="5 6">
    <name type="scientific">Tissierella praeacuta DSM 18095</name>
    <dbReference type="NCBI Taxonomy" id="1123404"/>
    <lineage>
        <taxon>Bacteria</taxon>
        <taxon>Bacillati</taxon>
        <taxon>Bacillota</taxon>
        <taxon>Tissierellia</taxon>
        <taxon>Tissierellales</taxon>
        <taxon>Tissierellaceae</taxon>
        <taxon>Tissierella</taxon>
    </lineage>
</organism>
<reference evidence="6" key="1">
    <citation type="submission" date="2016-11" db="EMBL/GenBank/DDBJ databases">
        <authorList>
            <person name="Varghese N."/>
            <person name="Submissions S."/>
        </authorList>
    </citation>
    <scope>NUCLEOTIDE SEQUENCE [LARGE SCALE GENOMIC DNA]</scope>
    <source>
        <strain evidence="6">DSM 18095</strain>
    </source>
</reference>
<dbReference type="InterPro" id="IPR036034">
    <property type="entry name" value="PDZ_sf"/>
</dbReference>
<dbReference type="EMBL" id="FQTY01000020">
    <property type="protein sequence ID" value="SHF10656.1"/>
    <property type="molecule type" value="Genomic_DNA"/>
</dbReference>
<keyword evidence="3" id="KW-1133">Transmembrane helix</keyword>
<feature type="domain" description="PDZ" evidence="4">
    <location>
        <begin position="292"/>
        <end position="369"/>
    </location>
</feature>
<dbReference type="GO" id="GO:0004252">
    <property type="term" value="F:serine-type endopeptidase activity"/>
    <property type="evidence" value="ECO:0007669"/>
    <property type="project" value="InterPro"/>
</dbReference>
<keyword evidence="1 5" id="KW-0645">Protease</keyword>
<sequence>MGDYNYYSYNRPPKKRGLFSYFIVALVGAIIGGVLSVYIAPTYLYGKILPMPDIFVREEVENINKINITPTEDISTVTAVAKKNIGSVVGITTVQEVREFFWARDTEGVGSGVIIDSNGYILTNSHVIGDGKAKSITVLIENMDKMPGKVLWYDSALDLAIVKVEARNLKVADLGDSDLLEVGQLAIAIGNPLGLDFQRSVTSGIISGLHRSIRVDQYNVIEDLIQTDASINPGNSGGPLLNNKGEVIGLNTAKIQTGEGLGFAIPINLVKSIAEEVIKEGSFNNVYIGFQGIEVDRYERQSGVKLKTNNGVVIVKLFPNSPAVNADLKPLDVIVKLDNQNVETMTQLRKILYKYRIGDKAILTINRGGEEIKTEITFTKF</sequence>
<dbReference type="InterPro" id="IPR009003">
    <property type="entry name" value="Peptidase_S1_PA"/>
</dbReference>
<dbReference type="SMART" id="SM00228">
    <property type="entry name" value="PDZ"/>
    <property type="match status" value="1"/>
</dbReference>
<dbReference type="InterPro" id="IPR001940">
    <property type="entry name" value="Peptidase_S1C"/>
</dbReference>
<evidence type="ECO:0000256" key="2">
    <source>
        <dbReference type="ARBA" id="ARBA00022801"/>
    </source>
</evidence>
<dbReference type="Gene3D" id="2.40.10.120">
    <property type="match status" value="1"/>
</dbReference>
<dbReference type="Gene3D" id="2.30.42.10">
    <property type="match status" value="1"/>
</dbReference>
<dbReference type="GO" id="GO:0006508">
    <property type="term" value="P:proteolysis"/>
    <property type="evidence" value="ECO:0007669"/>
    <property type="project" value="UniProtKB-KW"/>
</dbReference>
<dbReference type="RefSeq" id="WP_072977452.1">
    <property type="nucleotide sequence ID" value="NZ_FQTY01000020.1"/>
</dbReference>
<dbReference type="STRING" id="1123404.SAMN02745784_02826"/>
<protein>
    <submittedName>
        <fullName evidence="5">Serine protease, S1-C subfamily, contains C-terminal PDZ domain</fullName>
    </submittedName>
</protein>
<dbReference type="PANTHER" id="PTHR43343">
    <property type="entry name" value="PEPTIDASE S12"/>
    <property type="match status" value="1"/>
</dbReference>
<dbReference type="InterPro" id="IPR051201">
    <property type="entry name" value="Chloro_Bact_Ser_Proteases"/>
</dbReference>
<keyword evidence="6" id="KW-1185">Reference proteome</keyword>
<proteinExistence type="predicted"/>